<keyword evidence="1" id="KW-0540">Nuclease</keyword>
<dbReference type="NCBIfam" id="TIGR01877">
    <property type="entry name" value="cas_cas6"/>
    <property type="match status" value="1"/>
</dbReference>
<evidence type="ECO:0000256" key="1">
    <source>
        <dbReference type="ARBA" id="ARBA00022722"/>
    </source>
</evidence>
<dbReference type="GO" id="GO:0016788">
    <property type="term" value="F:hydrolase activity, acting on ester bonds"/>
    <property type="evidence" value="ECO:0007669"/>
    <property type="project" value="InterPro"/>
</dbReference>
<evidence type="ECO:0000259" key="5">
    <source>
        <dbReference type="Pfam" id="PF10040"/>
    </source>
</evidence>
<dbReference type="GO" id="GO:0051607">
    <property type="term" value="P:defense response to virus"/>
    <property type="evidence" value="ECO:0007669"/>
    <property type="project" value="UniProtKB-KW"/>
</dbReference>
<keyword evidence="4" id="KW-0051">Antiviral defense</keyword>
<organism evidence="7">
    <name type="scientific">Fervidobacterium pennivorans</name>
    <dbReference type="NCBI Taxonomy" id="93466"/>
    <lineage>
        <taxon>Bacteria</taxon>
        <taxon>Thermotogati</taxon>
        <taxon>Thermotogota</taxon>
        <taxon>Thermotogae</taxon>
        <taxon>Thermotogales</taxon>
        <taxon>Fervidobacteriaceae</taxon>
        <taxon>Fervidobacterium</taxon>
    </lineage>
</organism>
<dbReference type="EMBL" id="DRUO01000057">
    <property type="protein sequence ID" value="HHD40013.1"/>
    <property type="molecule type" value="Genomic_DNA"/>
</dbReference>
<dbReference type="Gene3D" id="3.30.70.1890">
    <property type="match status" value="1"/>
</dbReference>
<dbReference type="CDD" id="cd21141">
    <property type="entry name" value="Cas6_III-like"/>
    <property type="match status" value="1"/>
</dbReference>
<keyword evidence="3" id="KW-0378">Hydrolase</keyword>
<feature type="domain" description="CRISPR-associated protein Cas6-like N-terminal" evidence="6">
    <location>
        <begin position="1"/>
        <end position="97"/>
    </location>
</feature>
<evidence type="ECO:0000256" key="3">
    <source>
        <dbReference type="ARBA" id="ARBA00022801"/>
    </source>
</evidence>
<evidence type="ECO:0000256" key="4">
    <source>
        <dbReference type="ARBA" id="ARBA00023118"/>
    </source>
</evidence>
<keyword evidence="2" id="KW-0255">Endonuclease</keyword>
<evidence type="ECO:0000256" key="2">
    <source>
        <dbReference type="ARBA" id="ARBA00022759"/>
    </source>
</evidence>
<dbReference type="Pfam" id="PF10040">
    <property type="entry name" value="CRISPR_Cas6"/>
    <property type="match status" value="1"/>
</dbReference>
<gene>
    <name evidence="7" type="primary">cas6</name>
    <name evidence="7" type="ORF">ENL60_00775</name>
</gene>
<protein>
    <submittedName>
        <fullName evidence="7">CRISPR-associated endoribonuclease Cas6</fullName>
    </submittedName>
</protein>
<feature type="domain" description="CRISPR-associated protein Cas6 C-terminal" evidence="5">
    <location>
        <begin position="145"/>
        <end position="257"/>
    </location>
</feature>
<dbReference type="Gene3D" id="3.30.70.1900">
    <property type="match status" value="1"/>
</dbReference>
<dbReference type="InterPro" id="IPR045648">
    <property type="entry name" value="CRISPR-assoc_Cas6-like_N"/>
</dbReference>
<dbReference type="InterPro" id="IPR019267">
    <property type="entry name" value="CRISPR-assoc_Cas6_C"/>
</dbReference>
<comment type="caution">
    <text evidence="7">The sequence shown here is derived from an EMBL/GenBank/DDBJ whole genome shotgun (WGS) entry which is preliminary data.</text>
</comment>
<dbReference type="GO" id="GO:0004519">
    <property type="term" value="F:endonuclease activity"/>
    <property type="evidence" value="ECO:0007669"/>
    <property type="project" value="UniProtKB-KW"/>
</dbReference>
<dbReference type="InterPro" id="IPR010156">
    <property type="entry name" value="CRISPR-assoc_prot_Cas6"/>
</dbReference>
<evidence type="ECO:0000313" key="7">
    <source>
        <dbReference type="EMBL" id="HHD40013.1"/>
    </source>
</evidence>
<dbReference type="AlphaFoldDB" id="A0A832MVW9"/>
<accession>A0A832MVW9</accession>
<proteinExistence type="predicted"/>
<sequence length="273" mass="31489">MFYSPILKFRALEDGAINFYAGRKIHGWFFKVLKEADAELSNELHSNISDKSFTVSSFIGHNVSKPLEVKEGKTYLVRVTLLEDRLFELFTNRVFEQNLSSEPMRIDDVSFAFDGFVIDKNHKWSGVTSEEELFSLDNSENIITMKFFTPTLFRIGDLHLRAPEPEKVFTSLLRKFNKYSSIKLNEGLAERFKEIKILEQDVVQKKVYFPGFYLQGFVGRVVFWVPSDSELLVAANVLSRFAFYSGVGYKVTMGLGQAKRIESTERFESEMND</sequence>
<name>A0A832MVW9_FERPE</name>
<dbReference type="InterPro" id="IPR045747">
    <property type="entry name" value="CRISPR-assoc_prot_Cas6_N_sf"/>
</dbReference>
<evidence type="ECO:0000259" key="6">
    <source>
        <dbReference type="Pfam" id="PF19308"/>
    </source>
</evidence>
<reference evidence="7" key="1">
    <citation type="journal article" date="2020" name="mSystems">
        <title>Genome- and Community-Level Interaction Insights into Carbon Utilization and Element Cycling Functions of Hydrothermarchaeota in Hydrothermal Sediment.</title>
        <authorList>
            <person name="Zhou Z."/>
            <person name="Liu Y."/>
            <person name="Xu W."/>
            <person name="Pan J."/>
            <person name="Luo Z.H."/>
            <person name="Li M."/>
        </authorList>
    </citation>
    <scope>NUCLEOTIDE SEQUENCE [LARGE SCALE GENOMIC DNA]</scope>
    <source>
        <strain evidence="7">SpSt-101</strain>
    </source>
</reference>
<dbReference type="Pfam" id="PF19308">
    <property type="entry name" value="CRISPR_Cas6_N"/>
    <property type="match status" value="1"/>
</dbReference>